<evidence type="ECO:0000313" key="1">
    <source>
        <dbReference type="EMBL" id="ASN68711.1"/>
    </source>
</evidence>
<name>A0A2H4J9H0_9CAUD</name>
<organism evidence="1">
    <name type="scientific">uncultured Caudovirales phage</name>
    <dbReference type="NCBI Taxonomy" id="2100421"/>
    <lineage>
        <taxon>Viruses</taxon>
        <taxon>Duplodnaviria</taxon>
        <taxon>Heunggongvirae</taxon>
        <taxon>Uroviricota</taxon>
        <taxon>Caudoviricetes</taxon>
        <taxon>Peduoviridae</taxon>
        <taxon>Maltschvirus</taxon>
        <taxon>Maltschvirus maltsch</taxon>
    </lineage>
</organism>
<reference evidence="1" key="1">
    <citation type="submission" date="2017-06" db="EMBL/GenBank/DDBJ databases">
        <title>Novel phages from South African skin metaviromes.</title>
        <authorList>
            <person name="van Zyl L.J."/>
            <person name="Abrahams Y."/>
            <person name="Stander E.A."/>
            <person name="Kirby B.M."/>
            <person name="Clavaud C."/>
            <person name="Farcet C."/>
            <person name="Breton L."/>
            <person name="Trindade M.I."/>
        </authorList>
    </citation>
    <scope>NUCLEOTIDE SEQUENCE</scope>
</reference>
<gene>
    <name evidence="1" type="ORF">9F5_24</name>
</gene>
<sequence>MNGGLWRLGGACLVYIDRINTRRSEYSEASENTSLGDGESTHMQCEYPINDLLGYYLVSANLKFLYVQMKHALNPISVDASA</sequence>
<dbReference type="EMBL" id="MF417880">
    <property type="protein sequence ID" value="ASN68711.1"/>
    <property type="molecule type" value="Genomic_DNA"/>
</dbReference>
<protein>
    <submittedName>
        <fullName evidence="1">Uncharacterized protein</fullName>
    </submittedName>
</protein>
<accession>A0A2H4J9H0</accession>
<proteinExistence type="predicted"/>